<dbReference type="RefSeq" id="WP_044904996.1">
    <property type="nucleotide sequence ID" value="NZ_JQIF01000039.1"/>
</dbReference>
<name>A0A099I884_CLOIN</name>
<dbReference type="PANTHER" id="PTHR43586">
    <property type="entry name" value="CYSTEINE DESULFURASE"/>
    <property type="match status" value="1"/>
</dbReference>
<dbReference type="PANTHER" id="PTHR43586:SF8">
    <property type="entry name" value="CYSTEINE DESULFURASE 1, CHLOROPLASTIC"/>
    <property type="match status" value="1"/>
</dbReference>
<evidence type="ECO:0000259" key="8">
    <source>
        <dbReference type="Pfam" id="PF00266"/>
    </source>
</evidence>
<dbReference type="CDD" id="cd06453">
    <property type="entry name" value="SufS_like"/>
    <property type="match status" value="1"/>
</dbReference>
<sequence length="410" mass="45620">MLDNANIRKDFPMLQKTMQSHPLVYLDSGATTLKPRQVIDAVVNYYENYGANAHRGDYDLSYFVDQEYEQTRKDVAAFLHAADAREIVYTSGASSALNLVAYGYGRKFLQRGDIILTSVAEHASCVLPWMRVAQECGAVVQYVPLDAQGRITLEAVASMMNERVRVVALAHISNVLGYLAPMREICELAHRYGAVVVVDGAQSVPHIPLDVVAMDCDFLAFSAHKMCGPTGIGILYGKLELLDAMDPLYLGGDSNARFDMCGNIQLKNAPYKFESGTQPIEGIFGLHAALQYIQSIGRKNIHAWEMELHDYAIRELRRLNNIEVYNPDADTGIITFNVKNVFAQDAATFFNANGIAVRSGQHCAKLLNNMLDTSATIRASFYLYTSYADVDRFLDVCRRATMEACLDVFF</sequence>
<comment type="caution">
    <text evidence="9">The sequence shown here is derived from an EMBL/GenBank/DDBJ whole genome shotgun (WGS) entry which is preliminary data.</text>
</comment>
<dbReference type="Pfam" id="PF00266">
    <property type="entry name" value="Aminotran_5"/>
    <property type="match status" value="1"/>
</dbReference>
<comment type="cofactor">
    <cofactor evidence="1 7">
        <name>pyridoxal 5'-phosphate</name>
        <dbReference type="ChEBI" id="CHEBI:597326"/>
    </cofactor>
</comment>
<evidence type="ECO:0000256" key="2">
    <source>
        <dbReference type="ARBA" id="ARBA00010447"/>
    </source>
</evidence>
<evidence type="ECO:0000256" key="6">
    <source>
        <dbReference type="ARBA" id="ARBA00050776"/>
    </source>
</evidence>
<comment type="similarity">
    <text evidence="2">Belongs to the class-V pyridoxal-phosphate-dependent aminotransferase family. Csd subfamily.</text>
</comment>
<dbReference type="InterPro" id="IPR000192">
    <property type="entry name" value="Aminotrans_V_dom"/>
</dbReference>
<evidence type="ECO:0000256" key="1">
    <source>
        <dbReference type="ARBA" id="ARBA00001933"/>
    </source>
</evidence>
<dbReference type="GO" id="GO:0031071">
    <property type="term" value="F:cysteine desulfurase activity"/>
    <property type="evidence" value="ECO:0007669"/>
    <property type="project" value="UniProtKB-EC"/>
</dbReference>
<evidence type="ECO:0000256" key="5">
    <source>
        <dbReference type="ARBA" id="ARBA00022898"/>
    </source>
</evidence>
<feature type="domain" description="Aminotransferase class V" evidence="8">
    <location>
        <begin position="24"/>
        <end position="393"/>
    </location>
</feature>
<dbReference type="InterPro" id="IPR015424">
    <property type="entry name" value="PyrdxlP-dep_Trfase"/>
</dbReference>
<comment type="catalytic activity">
    <reaction evidence="6">
        <text>(sulfur carrier)-H + L-cysteine = (sulfur carrier)-SH + L-alanine</text>
        <dbReference type="Rhea" id="RHEA:43892"/>
        <dbReference type="Rhea" id="RHEA-COMP:14737"/>
        <dbReference type="Rhea" id="RHEA-COMP:14739"/>
        <dbReference type="ChEBI" id="CHEBI:29917"/>
        <dbReference type="ChEBI" id="CHEBI:35235"/>
        <dbReference type="ChEBI" id="CHEBI:57972"/>
        <dbReference type="ChEBI" id="CHEBI:64428"/>
        <dbReference type="EC" id="2.8.1.7"/>
    </reaction>
</comment>
<dbReference type="InterPro" id="IPR015421">
    <property type="entry name" value="PyrdxlP-dep_Trfase_major"/>
</dbReference>
<dbReference type="SUPFAM" id="SSF53383">
    <property type="entry name" value="PLP-dependent transferases"/>
    <property type="match status" value="1"/>
</dbReference>
<keyword evidence="4" id="KW-0808">Transferase</keyword>
<dbReference type="PROSITE" id="PS00595">
    <property type="entry name" value="AA_TRANSFER_CLASS_5"/>
    <property type="match status" value="1"/>
</dbReference>
<dbReference type="InterPro" id="IPR010970">
    <property type="entry name" value="Cys_dSase_SufS"/>
</dbReference>
<dbReference type="Gene3D" id="3.90.1150.10">
    <property type="entry name" value="Aspartate Aminotransferase, domain 1"/>
    <property type="match status" value="1"/>
</dbReference>
<dbReference type="Gene3D" id="3.40.640.10">
    <property type="entry name" value="Type I PLP-dependent aspartate aminotransferase-like (Major domain)"/>
    <property type="match status" value="1"/>
</dbReference>
<reference evidence="9 10" key="1">
    <citation type="submission" date="2014-08" db="EMBL/GenBank/DDBJ databases">
        <title>Clostridium innocuum, an unnegligible vancomycin-resistant pathogen causing extra-intestinal infections.</title>
        <authorList>
            <person name="Feng Y."/>
            <person name="Chiu C.-H."/>
        </authorList>
    </citation>
    <scope>NUCLEOTIDE SEQUENCE [LARGE SCALE GENOMIC DNA]</scope>
    <source>
        <strain evidence="9 10">AN88</strain>
    </source>
</reference>
<dbReference type="EMBL" id="JQIF01000039">
    <property type="protein sequence ID" value="KGJ53422.1"/>
    <property type="molecule type" value="Genomic_DNA"/>
</dbReference>
<evidence type="ECO:0000256" key="4">
    <source>
        <dbReference type="ARBA" id="ARBA00022679"/>
    </source>
</evidence>
<evidence type="ECO:0000313" key="10">
    <source>
        <dbReference type="Proteomes" id="UP000030008"/>
    </source>
</evidence>
<dbReference type="GO" id="GO:0030170">
    <property type="term" value="F:pyridoxal phosphate binding"/>
    <property type="evidence" value="ECO:0007669"/>
    <property type="project" value="InterPro"/>
</dbReference>
<protein>
    <recommendedName>
        <fullName evidence="3">cysteine desulfurase</fullName>
        <ecNumber evidence="3">2.8.1.7</ecNumber>
    </recommendedName>
</protein>
<proteinExistence type="inferred from homology"/>
<dbReference type="GO" id="GO:0006534">
    <property type="term" value="P:cysteine metabolic process"/>
    <property type="evidence" value="ECO:0007669"/>
    <property type="project" value="InterPro"/>
</dbReference>
<keyword evidence="5" id="KW-0663">Pyridoxal phosphate</keyword>
<organism evidence="9 10">
    <name type="scientific">Clostridium innocuum</name>
    <dbReference type="NCBI Taxonomy" id="1522"/>
    <lineage>
        <taxon>Bacteria</taxon>
        <taxon>Bacillati</taxon>
        <taxon>Bacillota</taxon>
        <taxon>Clostridia</taxon>
        <taxon>Eubacteriales</taxon>
        <taxon>Clostridiaceae</taxon>
        <taxon>Clostridium</taxon>
    </lineage>
</organism>
<gene>
    <name evidence="9" type="ORF">CIAN88_08325</name>
</gene>
<evidence type="ECO:0000256" key="7">
    <source>
        <dbReference type="RuleBase" id="RU004504"/>
    </source>
</evidence>
<evidence type="ECO:0000313" key="9">
    <source>
        <dbReference type="EMBL" id="KGJ53422.1"/>
    </source>
</evidence>
<accession>A0A099I884</accession>
<dbReference type="EC" id="2.8.1.7" evidence="3"/>
<dbReference type="InterPro" id="IPR016454">
    <property type="entry name" value="Cysteine_dSase"/>
</dbReference>
<dbReference type="InterPro" id="IPR020578">
    <property type="entry name" value="Aminotrans_V_PyrdxlP_BS"/>
</dbReference>
<dbReference type="PIRSF" id="PIRSF005572">
    <property type="entry name" value="NifS"/>
    <property type="match status" value="1"/>
</dbReference>
<dbReference type="InterPro" id="IPR015422">
    <property type="entry name" value="PyrdxlP-dep_Trfase_small"/>
</dbReference>
<dbReference type="Proteomes" id="UP000030008">
    <property type="component" value="Unassembled WGS sequence"/>
</dbReference>
<dbReference type="AlphaFoldDB" id="A0A099I884"/>
<evidence type="ECO:0000256" key="3">
    <source>
        <dbReference type="ARBA" id="ARBA00012239"/>
    </source>
</evidence>